<evidence type="ECO:0008006" key="5">
    <source>
        <dbReference type="Google" id="ProtNLM"/>
    </source>
</evidence>
<feature type="transmembrane region" description="Helical" evidence="2">
    <location>
        <begin position="89"/>
        <end position="110"/>
    </location>
</feature>
<dbReference type="Pfam" id="PF09527">
    <property type="entry name" value="ATPase_gene1"/>
    <property type="match status" value="1"/>
</dbReference>
<dbReference type="HOGENOM" id="CLU_137927_0_0_5"/>
<organism evidence="3 4">
    <name type="scientific">Bartonella tamiae Th239</name>
    <dbReference type="NCBI Taxonomy" id="1094558"/>
    <lineage>
        <taxon>Bacteria</taxon>
        <taxon>Pseudomonadati</taxon>
        <taxon>Pseudomonadota</taxon>
        <taxon>Alphaproteobacteria</taxon>
        <taxon>Hyphomicrobiales</taxon>
        <taxon>Bartonellaceae</taxon>
        <taxon>Bartonella</taxon>
    </lineage>
</organism>
<comment type="caution">
    <text evidence="3">The sequence shown here is derived from an EMBL/GenBank/DDBJ whole genome shotgun (WGS) entry which is preliminary data.</text>
</comment>
<feature type="compositionally biased region" description="Basic and acidic residues" evidence="1">
    <location>
        <begin position="127"/>
        <end position="144"/>
    </location>
</feature>
<name>J1K0G1_9HYPH</name>
<dbReference type="AlphaFoldDB" id="J1K0G1"/>
<dbReference type="OrthoDB" id="15401at2"/>
<evidence type="ECO:0000256" key="2">
    <source>
        <dbReference type="SAM" id="Phobius"/>
    </source>
</evidence>
<feature type="compositionally biased region" description="Basic and acidic residues" evidence="1">
    <location>
        <begin position="1"/>
        <end position="18"/>
    </location>
</feature>
<evidence type="ECO:0000313" key="4">
    <source>
        <dbReference type="Proteomes" id="UP000008952"/>
    </source>
</evidence>
<protein>
    <recommendedName>
        <fullName evidence="5">ATP synthase protein I</fullName>
    </recommendedName>
</protein>
<dbReference type="RefSeq" id="WP_008038862.1">
    <property type="nucleotide sequence ID" value="NZ_JH725147.1"/>
</dbReference>
<keyword evidence="2" id="KW-1133">Transmembrane helix</keyword>
<keyword evidence="2" id="KW-0472">Membrane</keyword>
<feature type="region of interest" description="Disordered" evidence="1">
    <location>
        <begin position="120"/>
        <end position="144"/>
    </location>
</feature>
<dbReference type="PATRIC" id="fig|1094558.3.peg.977"/>
<reference evidence="3 4" key="1">
    <citation type="submission" date="2012-03" db="EMBL/GenBank/DDBJ databases">
        <title>The Genome Sequence of Bartonella tamiae Th239.</title>
        <authorList>
            <consortium name="The Broad Institute Genome Sequencing Platform"/>
            <consortium name="The Broad Institute Genome Sequencing Center for Infectious Disease"/>
            <person name="Feldgarden M."/>
            <person name="Kirby J."/>
            <person name="Kosoy M."/>
            <person name="Birtles R."/>
            <person name="Probert W.S."/>
            <person name="Chiaraviglio L."/>
            <person name="Young S.K."/>
            <person name="Zeng Q."/>
            <person name="Gargeya S."/>
            <person name="Fitzgerald M."/>
            <person name="Haas B."/>
            <person name="Abouelleil A."/>
            <person name="Alvarado L."/>
            <person name="Arachchi H.M."/>
            <person name="Berlin A."/>
            <person name="Chapman S.B."/>
            <person name="Gearin G."/>
            <person name="Goldberg J."/>
            <person name="Griggs A."/>
            <person name="Gujja S."/>
            <person name="Hansen M."/>
            <person name="Heiman D."/>
            <person name="Howarth C."/>
            <person name="Larimer J."/>
            <person name="Lui A."/>
            <person name="MacDonald P.J.P."/>
            <person name="McCowen C."/>
            <person name="Montmayeur A."/>
            <person name="Murphy C."/>
            <person name="Neiman D."/>
            <person name="Pearson M."/>
            <person name="Priest M."/>
            <person name="Roberts A."/>
            <person name="Saif S."/>
            <person name="Shea T."/>
            <person name="Sisk P."/>
            <person name="Stolte C."/>
            <person name="Sykes S."/>
            <person name="Wortman J."/>
            <person name="Nusbaum C."/>
            <person name="Birren B."/>
        </authorList>
    </citation>
    <scope>NUCLEOTIDE SEQUENCE [LARGE SCALE GENOMIC DNA]</scope>
    <source>
        <strain evidence="3 4">Th239</strain>
    </source>
</reference>
<proteinExistence type="predicted"/>
<dbReference type="EMBL" id="AIMB01000007">
    <property type="protein sequence ID" value="EJF90490.1"/>
    <property type="molecule type" value="Genomic_DNA"/>
</dbReference>
<dbReference type="eggNOG" id="COG5336">
    <property type="taxonomic scope" value="Bacteria"/>
</dbReference>
<keyword evidence="4" id="KW-1185">Reference proteome</keyword>
<dbReference type="STRING" id="1094558.ME5_00891"/>
<dbReference type="Proteomes" id="UP000008952">
    <property type="component" value="Unassembled WGS sequence"/>
</dbReference>
<sequence>MAKGDTPDKLEALSEKQEGNLQSLDLDRRRRNLEVELERKGVLNQPEPMKNEDLPSKGTAQAIKLSSEFLAGVIVGVVLGLGFDQLVGTSPWGLIIFLFLGFAAGVLNILRSVGYVPPSQIGQRGASRQDKMGDNPDKTGDNPH</sequence>
<feature type="transmembrane region" description="Helical" evidence="2">
    <location>
        <begin position="65"/>
        <end position="83"/>
    </location>
</feature>
<gene>
    <name evidence="3" type="ORF">ME5_00891</name>
</gene>
<accession>J1K0G1</accession>
<dbReference type="InterPro" id="IPR032820">
    <property type="entry name" value="ATPase_put"/>
</dbReference>
<feature type="region of interest" description="Disordered" evidence="1">
    <location>
        <begin position="1"/>
        <end position="21"/>
    </location>
</feature>
<evidence type="ECO:0000256" key="1">
    <source>
        <dbReference type="SAM" id="MobiDB-lite"/>
    </source>
</evidence>
<evidence type="ECO:0000313" key="3">
    <source>
        <dbReference type="EMBL" id="EJF90490.1"/>
    </source>
</evidence>
<keyword evidence="2" id="KW-0812">Transmembrane</keyword>